<comment type="caution">
    <text evidence="2">The sequence shown here is derived from an EMBL/GenBank/DDBJ whole genome shotgun (WGS) entry which is preliminary data.</text>
</comment>
<dbReference type="EMBL" id="CAJOBC010082490">
    <property type="protein sequence ID" value="CAF4287105.1"/>
    <property type="molecule type" value="Genomic_DNA"/>
</dbReference>
<evidence type="ECO:0000313" key="2">
    <source>
        <dbReference type="EMBL" id="CAF1392706.1"/>
    </source>
</evidence>
<organism evidence="2 4">
    <name type="scientific">Didymodactylos carnosus</name>
    <dbReference type="NCBI Taxonomy" id="1234261"/>
    <lineage>
        <taxon>Eukaryota</taxon>
        <taxon>Metazoa</taxon>
        <taxon>Spiralia</taxon>
        <taxon>Gnathifera</taxon>
        <taxon>Rotifera</taxon>
        <taxon>Eurotatoria</taxon>
        <taxon>Bdelloidea</taxon>
        <taxon>Philodinida</taxon>
        <taxon>Philodinidae</taxon>
        <taxon>Didymodactylos</taxon>
    </lineage>
</organism>
<evidence type="ECO:0000313" key="3">
    <source>
        <dbReference type="EMBL" id="CAF4287105.1"/>
    </source>
</evidence>
<gene>
    <name evidence="2" type="ORF">GPM918_LOCUS32875</name>
    <name evidence="3" type="ORF">SRO942_LOCUS33547</name>
</gene>
<protein>
    <submittedName>
        <fullName evidence="2">Uncharacterized protein</fullName>
    </submittedName>
</protein>
<dbReference type="Proteomes" id="UP000681722">
    <property type="component" value="Unassembled WGS sequence"/>
</dbReference>
<sequence length="575" mass="65964">MASSSFTTSSSSSYNEMNIDEFYTIYHGECQGNVEQAQERIFEFFGLASTEKNTNFIQAKIKYFTTKKKDKFDDWRKIHSLAHHKEKFLGPAILKGEFPVNEPVPSDKPKPPKRPTQDFTQVGTRQKRRKLADLNTELDEFARDNSIEVNQVIGYLLHQRNYLTNKHLAKLGDELFKTGTISEDARTNLDVDHALALKIHINMSRNDVDFIKSCLNEGIHIPNRNLIREHSQTLLPVIKKCREERGRMVENVGDSIILTAKRLIDQLLKQNIPLSTDLIYRQKTGHDGAGGQGLYRSNRNPMTDANISSKMVISLSLSDCTTGQVFWRNQSPNSAFWARPMALIAEKESPDLIRFINEVFEPQEKVLRENGLVFDHIGQSFKISIISEDSMKDLKVRMVESGLGGAKCFMCYTRQADWKDVRKIEEDNYFAITRPAERTEQLYKEMVEEKGEIIRRRNDYEIRGGLTTEPLSSSDHHFLTLTHQYINGTAWFLRIFYHIVADILVWTVRGAEGQQKIKEAKQVLLRHIEDKTGLRLDQVDCSGGNTGTSTTGGQGRRFFSHDLRGENYRCNTQEV</sequence>
<dbReference type="Proteomes" id="UP000663829">
    <property type="component" value="Unassembled WGS sequence"/>
</dbReference>
<dbReference type="EMBL" id="CAJNOQ010017083">
    <property type="protein sequence ID" value="CAF1392706.1"/>
    <property type="molecule type" value="Genomic_DNA"/>
</dbReference>
<dbReference type="AlphaFoldDB" id="A0A815K9J6"/>
<evidence type="ECO:0000313" key="4">
    <source>
        <dbReference type="Proteomes" id="UP000663829"/>
    </source>
</evidence>
<accession>A0A815K9J6</accession>
<feature type="region of interest" description="Disordered" evidence="1">
    <location>
        <begin position="99"/>
        <end position="126"/>
    </location>
</feature>
<reference evidence="2" key="1">
    <citation type="submission" date="2021-02" db="EMBL/GenBank/DDBJ databases">
        <authorList>
            <person name="Nowell W R."/>
        </authorList>
    </citation>
    <scope>NUCLEOTIDE SEQUENCE</scope>
</reference>
<proteinExistence type="predicted"/>
<keyword evidence="4" id="KW-1185">Reference proteome</keyword>
<evidence type="ECO:0000256" key="1">
    <source>
        <dbReference type="SAM" id="MobiDB-lite"/>
    </source>
</evidence>
<name>A0A815K9J6_9BILA</name>